<feature type="transmembrane region" description="Helical" evidence="5">
    <location>
        <begin position="299"/>
        <end position="319"/>
    </location>
</feature>
<gene>
    <name evidence="7" type="ORF">E6H00_08070</name>
</gene>
<dbReference type="Proteomes" id="UP000318509">
    <property type="component" value="Unassembled WGS sequence"/>
</dbReference>
<proteinExistence type="inferred from homology"/>
<dbReference type="PANTHER" id="PTHR43630">
    <property type="entry name" value="POLY-BETA-1,6-N-ACETYL-D-GLUCOSAMINE SYNTHASE"/>
    <property type="match status" value="1"/>
</dbReference>
<feature type="domain" description="Glycosyltransferase 2-like" evidence="6">
    <location>
        <begin position="54"/>
        <end position="173"/>
    </location>
</feature>
<dbReference type="CDD" id="cd06439">
    <property type="entry name" value="CESA_like_1"/>
    <property type="match status" value="1"/>
</dbReference>
<evidence type="ECO:0000313" key="7">
    <source>
        <dbReference type="EMBL" id="TMI89971.1"/>
    </source>
</evidence>
<dbReference type="SUPFAM" id="SSF53448">
    <property type="entry name" value="Nucleotide-diphospho-sugar transferases"/>
    <property type="match status" value="1"/>
</dbReference>
<evidence type="ECO:0000256" key="3">
    <source>
        <dbReference type="ARBA" id="ARBA00022679"/>
    </source>
</evidence>
<keyword evidence="5" id="KW-1133">Transmembrane helix</keyword>
<evidence type="ECO:0000259" key="6">
    <source>
        <dbReference type="Pfam" id="PF00535"/>
    </source>
</evidence>
<evidence type="ECO:0000313" key="8">
    <source>
        <dbReference type="Proteomes" id="UP000318509"/>
    </source>
</evidence>
<dbReference type="EMBL" id="VBAK01000116">
    <property type="protein sequence ID" value="TMI89971.1"/>
    <property type="molecule type" value="Genomic_DNA"/>
</dbReference>
<accession>A0A537K2F3</accession>
<protein>
    <submittedName>
        <fullName evidence="7">Glycosyltransferase family 2 protein</fullName>
    </submittedName>
</protein>
<dbReference type="InterPro" id="IPR029044">
    <property type="entry name" value="Nucleotide-diphossugar_trans"/>
</dbReference>
<feature type="transmembrane region" description="Helical" evidence="5">
    <location>
        <begin position="266"/>
        <end position="287"/>
    </location>
</feature>
<keyword evidence="5" id="KW-0812">Transmembrane</keyword>
<name>A0A537K2F3_9BACT</name>
<organism evidence="7 8">
    <name type="scientific">Candidatus Segetimicrobium genomatis</name>
    <dbReference type="NCBI Taxonomy" id="2569760"/>
    <lineage>
        <taxon>Bacteria</taxon>
        <taxon>Bacillati</taxon>
        <taxon>Candidatus Sysuimicrobiota</taxon>
        <taxon>Candidatus Sysuimicrobiia</taxon>
        <taxon>Candidatus Sysuimicrobiales</taxon>
        <taxon>Candidatus Segetimicrobiaceae</taxon>
        <taxon>Candidatus Segetimicrobium</taxon>
    </lineage>
</organism>
<dbReference type="Gene3D" id="3.90.550.10">
    <property type="entry name" value="Spore Coat Polysaccharide Biosynthesis Protein SpsA, Chain A"/>
    <property type="match status" value="1"/>
</dbReference>
<feature type="transmembrane region" description="Helical" evidence="5">
    <location>
        <begin position="356"/>
        <end position="375"/>
    </location>
</feature>
<dbReference type="InterPro" id="IPR001173">
    <property type="entry name" value="Glyco_trans_2-like"/>
</dbReference>
<evidence type="ECO:0000256" key="1">
    <source>
        <dbReference type="ARBA" id="ARBA00006739"/>
    </source>
</evidence>
<sequence length="409" mass="45202">MSIAPLPAFLVFASLGLVLYTYAGYPALLWLLARLLPSREADRGATAPRWPDVSVLLSAYNEELSIETRIRNLLELDYPAERLEILVGSDGSTDRTEEIVRRWESDRLRLVAFAGRRGKASVVNDLVSRARGEIVVLTDANTFFQPDAVRELVRAFGRHPSACAVIGQVEYRTSAASGNLDGMYMRYDAWLQTLESRFGCVLGAHGAIYAFPRSRYRPIPAGTIIDDFQIPLRMRLHGGGHVFCAPAAKAWERSPERVRDEFRRRVRFGAGGLQALLSTWPLLLPWQGMAALAYVSHKVLRWFGPWLILVGWGANLWLLGVPFFRMLFLSQLAGCGLALLAPWVRRVPVVGRGAAALRYFLVLNAALLLGFVQFARGAAGPSWSRTPRQANADGSPMRRGGAPAGTQAD</sequence>
<dbReference type="AlphaFoldDB" id="A0A537K2F3"/>
<comment type="similarity">
    <text evidence="1">Belongs to the glycosyltransferase 2 family.</text>
</comment>
<feature type="region of interest" description="Disordered" evidence="4">
    <location>
        <begin position="379"/>
        <end position="409"/>
    </location>
</feature>
<keyword evidence="2" id="KW-0328">Glycosyltransferase</keyword>
<comment type="caution">
    <text evidence="7">The sequence shown here is derived from an EMBL/GenBank/DDBJ whole genome shotgun (WGS) entry which is preliminary data.</text>
</comment>
<dbReference type="GO" id="GO:0016757">
    <property type="term" value="F:glycosyltransferase activity"/>
    <property type="evidence" value="ECO:0007669"/>
    <property type="project" value="UniProtKB-KW"/>
</dbReference>
<reference evidence="7 8" key="1">
    <citation type="journal article" date="2019" name="Nat. Microbiol.">
        <title>Mediterranean grassland soil C-N compound turnover is dependent on rainfall and depth, and is mediated by genomically divergent microorganisms.</title>
        <authorList>
            <person name="Diamond S."/>
            <person name="Andeer P.F."/>
            <person name="Li Z."/>
            <person name="Crits-Christoph A."/>
            <person name="Burstein D."/>
            <person name="Anantharaman K."/>
            <person name="Lane K.R."/>
            <person name="Thomas B.C."/>
            <person name="Pan C."/>
            <person name="Northen T.R."/>
            <person name="Banfield J.F."/>
        </authorList>
    </citation>
    <scope>NUCLEOTIDE SEQUENCE [LARGE SCALE GENOMIC DNA]</scope>
    <source>
        <strain evidence="7">NP_3</strain>
    </source>
</reference>
<keyword evidence="3 7" id="KW-0808">Transferase</keyword>
<dbReference type="PANTHER" id="PTHR43630:SF1">
    <property type="entry name" value="POLY-BETA-1,6-N-ACETYL-D-GLUCOSAMINE SYNTHASE"/>
    <property type="match status" value="1"/>
</dbReference>
<dbReference type="Pfam" id="PF00535">
    <property type="entry name" value="Glycos_transf_2"/>
    <property type="match status" value="1"/>
</dbReference>
<keyword evidence="5" id="KW-0472">Membrane</keyword>
<feature type="transmembrane region" description="Helical" evidence="5">
    <location>
        <begin position="6"/>
        <end position="33"/>
    </location>
</feature>
<evidence type="ECO:0000256" key="2">
    <source>
        <dbReference type="ARBA" id="ARBA00022676"/>
    </source>
</evidence>
<evidence type="ECO:0000256" key="4">
    <source>
        <dbReference type="SAM" id="MobiDB-lite"/>
    </source>
</evidence>
<evidence type="ECO:0000256" key="5">
    <source>
        <dbReference type="SAM" id="Phobius"/>
    </source>
</evidence>